<dbReference type="InterPro" id="IPR000843">
    <property type="entry name" value="HTH_LacI"/>
</dbReference>
<keyword evidence="3" id="KW-0804">Transcription</keyword>
<evidence type="ECO:0000256" key="3">
    <source>
        <dbReference type="ARBA" id="ARBA00023163"/>
    </source>
</evidence>
<dbReference type="SMART" id="SM00354">
    <property type="entry name" value="HTH_LACI"/>
    <property type="match status" value="1"/>
</dbReference>
<dbReference type="InterPro" id="IPR046335">
    <property type="entry name" value="LacI/GalR-like_sensor"/>
</dbReference>
<dbReference type="InterPro" id="IPR028082">
    <property type="entry name" value="Peripla_BP_I"/>
</dbReference>
<dbReference type="AlphaFoldDB" id="A0A934VRJ4"/>
<keyword evidence="6" id="KW-1185">Reference proteome</keyword>
<dbReference type="SUPFAM" id="SSF53822">
    <property type="entry name" value="Periplasmic binding protein-like I"/>
    <property type="match status" value="1"/>
</dbReference>
<keyword evidence="2 5" id="KW-0238">DNA-binding</keyword>
<evidence type="ECO:0000313" key="5">
    <source>
        <dbReference type="EMBL" id="MBK1877673.1"/>
    </source>
</evidence>
<protein>
    <submittedName>
        <fullName evidence="5">LacI family DNA-binding transcriptional regulator</fullName>
    </submittedName>
</protein>
<keyword evidence="1" id="KW-0805">Transcription regulation</keyword>
<dbReference type="PANTHER" id="PTHR30146">
    <property type="entry name" value="LACI-RELATED TRANSCRIPTIONAL REPRESSOR"/>
    <property type="match status" value="1"/>
</dbReference>
<feature type="domain" description="HTH lacI-type" evidence="4">
    <location>
        <begin position="1"/>
        <end position="53"/>
    </location>
</feature>
<evidence type="ECO:0000256" key="2">
    <source>
        <dbReference type="ARBA" id="ARBA00023125"/>
    </source>
</evidence>
<accession>A0A934VRJ4</accession>
<dbReference type="SUPFAM" id="SSF47413">
    <property type="entry name" value="lambda repressor-like DNA-binding domains"/>
    <property type="match status" value="1"/>
</dbReference>
<organism evidence="5 6">
    <name type="scientific">Pelagicoccus mobilis</name>
    <dbReference type="NCBI Taxonomy" id="415221"/>
    <lineage>
        <taxon>Bacteria</taxon>
        <taxon>Pseudomonadati</taxon>
        <taxon>Verrucomicrobiota</taxon>
        <taxon>Opitutia</taxon>
        <taxon>Puniceicoccales</taxon>
        <taxon>Pelagicoccaceae</taxon>
        <taxon>Pelagicoccus</taxon>
    </lineage>
</organism>
<evidence type="ECO:0000256" key="1">
    <source>
        <dbReference type="ARBA" id="ARBA00023015"/>
    </source>
</evidence>
<dbReference type="GO" id="GO:0003700">
    <property type="term" value="F:DNA-binding transcription factor activity"/>
    <property type="evidence" value="ECO:0007669"/>
    <property type="project" value="TreeGrafter"/>
</dbReference>
<comment type="caution">
    <text evidence="5">The sequence shown here is derived from an EMBL/GenBank/DDBJ whole genome shotgun (WGS) entry which is preliminary data.</text>
</comment>
<gene>
    <name evidence="5" type="ORF">JIN87_12415</name>
</gene>
<name>A0A934VRJ4_9BACT</name>
<dbReference type="CDD" id="cd01392">
    <property type="entry name" value="HTH_LacI"/>
    <property type="match status" value="1"/>
</dbReference>
<reference evidence="5" key="1">
    <citation type="submission" date="2021-01" db="EMBL/GenBank/DDBJ databases">
        <title>Modified the classification status of verrucomicrobia.</title>
        <authorList>
            <person name="Feng X."/>
        </authorList>
    </citation>
    <scope>NUCLEOTIDE SEQUENCE</scope>
    <source>
        <strain evidence="5">KCTC 13126</strain>
    </source>
</reference>
<proteinExistence type="predicted"/>
<dbReference type="RefSeq" id="WP_200355888.1">
    <property type="nucleotide sequence ID" value="NZ_JAENIL010000021.1"/>
</dbReference>
<evidence type="ECO:0000313" key="6">
    <source>
        <dbReference type="Proteomes" id="UP000617628"/>
    </source>
</evidence>
<dbReference type="InterPro" id="IPR010982">
    <property type="entry name" value="Lambda_DNA-bd_dom_sf"/>
</dbReference>
<dbReference type="PROSITE" id="PS50932">
    <property type="entry name" value="HTH_LACI_2"/>
    <property type="match status" value="1"/>
</dbReference>
<dbReference type="Gene3D" id="3.40.50.2300">
    <property type="match status" value="2"/>
</dbReference>
<dbReference type="GO" id="GO:0000976">
    <property type="term" value="F:transcription cis-regulatory region binding"/>
    <property type="evidence" value="ECO:0007669"/>
    <property type="project" value="TreeGrafter"/>
</dbReference>
<dbReference type="Pfam" id="PF13377">
    <property type="entry name" value="Peripla_BP_3"/>
    <property type="match status" value="1"/>
</dbReference>
<dbReference type="EMBL" id="JAENIL010000021">
    <property type="protein sequence ID" value="MBK1877673.1"/>
    <property type="molecule type" value="Genomic_DNA"/>
</dbReference>
<dbReference type="Proteomes" id="UP000617628">
    <property type="component" value="Unassembled WGS sequence"/>
</dbReference>
<dbReference type="Gene3D" id="1.10.260.40">
    <property type="entry name" value="lambda repressor-like DNA-binding domains"/>
    <property type="match status" value="1"/>
</dbReference>
<evidence type="ECO:0000259" key="4">
    <source>
        <dbReference type="PROSITE" id="PS50932"/>
    </source>
</evidence>
<dbReference type="PANTHER" id="PTHR30146:SF109">
    <property type="entry name" value="HTH-TYPE TRANSCRIPTIONAL REGULATOR GALS"/>
    <property type="match status" value="1"/>
</dbReference>
<dbReference type="Pfam" id="PF00356">
    <property type="entry name" value="LacI"/>
    <property type="match status" value="1"/>
</dbReference>
<sequence>MDDVARAAGVAKATVCRALQNRPVVAKATRERILKAARELGYQADPSLSALSQRRWSDGGKRTYRQVALVHYESKKYLDKYAETPNEERYRLSPRALLFPAAKEKAKLLGYQISEYSTSDYKNSEQLSRILYNRGIDGLLLSIEGPISKIELPWERFSAIAIGLGLDEYNLPHVSSDWMSAVSLAVQKAKERGYRRIGFIKLVHENPSIDFRISSAIEFQRHGLESQFANRIPTLSGQREDFNPWQDWIPVFKEWYDRWKPDVVVDGTHCASHWFKTIGVKVPEECAIVAIDRTNHEDHKHISYVDHNYAAQGEWAMEFLSTMIQNSVKGQTDIPPRLTLPCTWQEGSTLPPKQL</sequence>